<dbReference type="PRINTS" id="PR00146">
    <property type="entry name" value="DHPICSNTHASE"/>
</dbReference>
<dbReference type="SMART" id="SM01130">
    <property type="entry name" value="DHDPS"/>
    <property type="match status" value="1"/>
</dbReference>
<dbReference type="CDD" id="cd00408">
    <property type="entry name" value="DHDPS-like"/>
    <property type="match status" value="1"/>
</dbReference>
<feature type="active site" description="Proton donor/acceptor" evidence="4">
    <location>
        <position position="135"/>
    </location>
</feature>
<feature type="active site" description="Schiff-base intermediate with substrate" evidence="4">
    <location>
        <position position="163"/>
    </location>
</feature>
<reference evidence="6 7" key="1">
    <citation type="submission" date="2020-08" db="EMBL/GenBank/DDBJ databases">
        <title>Genome sequence of Rhizobiales bacterium strain IZ6.</title>
        <authorList>
            <person name="Nakai R."/>
            <person name="Naganuma T."/>
        </authorList>
    </citation>
    <scope>NUCLEOTIDE SEQUENCE [LARGE SCALE GENOMIC DNA]</scope>
    <source>
        <strain evidence="6 7">IZ6</strain>
    </source>
</reference>
<name>A0A6S6R046_9HYPH</name>
<dbReference type="PANTHER" id="PTHR12128">
    <property type="entry name" value="DIHYDRODIPICOLINATE SYNTHASE"/>
    <property type="match status" value="1"/>
</dbReference>
<feature type="binding site" evidence="5">
    <location>
        <position position="47"/>
    </location>
    <ligand>
        <name>pyruvate</name>
        <dbReference type="ChEBI" id="CHEBI:15361"/>
    </ligand>
</feature>
<evidence type="ECO:0000256" key="1">
    <source>
        <dbReference type="ARBA" id="ARBA00007592"/>
    </source>
</evidence>
<dbReference type="EMBL" id="AP023361">
    <property type="protein sequence ID" value="BCJ92338.1"/>
    <property type="molecule type" value="Genomic_DNA"/>
</dbReference>
<proteinExistence type="inferred from homology"/>
<dbReference type="Gene3D" id="3.20.20.70">
    <property type="entry name" value="Aldolase class I"/>
    <property type="match status" value="1"/>
</dbReference>
<keyword evidence="2 3" id="KW-0456">Lyase</keyword>
<organism evidence="6 7">
    <name type="scientific">Terrihabitans soli</name>
    <dbReference type="NCBI Taxonomy" id="708113"/>
    <lineage>
        <taxon>Bacteria</taxon>
        <taxon>Pseudomonadati</taxon>
        <taxon>Pseudomonadota</taxon>
        <taxon>Alphaproteobacteria</taxon>
        <taxon>Hyphomicrobiales</taxon>
        <taxon>Terrihabitans</taxon>
    </lineage>
</organism>
<keyword evidence="7" id="KW-1185">Reference proteome</keyword>
<comment type="similarity">
    <text evidence="1 3">Belongs to the DapA family.</text>
</comment>
<evidence type="ECO:0000313" key="6">
    <source>
        <dbReference type="EMBL" id="BCJ92338.1"/>
    </source>
</evidence>
<sequence>MSLFHGLSAFPLTPADDDGRVDTDALCALLERIVASGADSIGLLGSTGAYAFLSREERKRAVVAAVKCVGGRMPIIVGAGVLRTDQAQHLARDAAEAGADGLLLAPVSYTPLMEEEVFQHFSSVASAASLPLCIYNNPGTTKFVFSEDLIARLSGVPNIAAIKMPLPADGDFTGEIARLRAKTPKDFAIGYSGDWGSPEALLQGADCWYSVVAGLLPVPALRLARAAQAKDAAGTKRLNDQFQPLWALFGEFGSFRVMYAIADILGLAKTRPPLPILPPPASARPRIEAALKDLI</sequence>
<dbReference type="Pfam" id="PF00701">
    <property type="entry name" value="DHDPS"/>
    <property type="match status" value="1"/>
</dbReference>
<dbReference type="PIRSF" id="PIRSF001365">
    <property type="entry name" value="DHDPS"/>
    <property type="match status" value="1"/>
</dbReference>
<evidence type="ECO:0000256" key="5">
    <source>
        <dbReference type="PIRSR" id="PIRSR001365-2"/>
    </source>
</evidence>
<dbReference type="GO" id="GO:0008840">
    <property type="term" value="F:4-hydroxy-tetrahydrodipicolinate synthase activity"/>
    <property type="evidence" value="ECO:0007669"/>
    <property type="project" value="TreeGrafter"/>
</dbReference>
<dbReference type="KEGG" id="tso:IZ6_30730"/>
<evidence type="ECO:0000256" key="2">
    <source>
        <dbReference type="ARBA" id="ARBA00023239"/>
    </source>
</evidence>
<accession>A0A6S6R046</accession>
<dbReference type="AlphaFoldDB" id="A0A6S6R046"/>
<evidence type="ECO:0000313" key="7">
    <source>
        <dbReference type="Proteomes" id="UP000515317"/>
    </source>
</evidence>
<dbReference type="RefSeq" id="WP_222875912.1">
    <property type="nucleotide sequence ID" value="NZ_AP023361.1"/>
</dbReference>
<evidence type="ECO:0000256" key="4">
    <source>
        <dbReference type="PIRSR" id="PIRSR001365-1"/>
    </source>
</evidence>
<dbReference type="SUPFAM" id="SSF51569">
    <property type="entry name" value="Aldolase"/>
    <property type="match status" value="1"/>
</dbReference>
<gene>
    <name evidence="6" type="primary">dapA3</name>
    <name evidence="6" type="ORF">IZ6_30730</name>
</gene>
<dbReference type="InterPro" id="IPR013785">
    <property type="entry name" value="Aldolase_TIM"/>
</dbReference>
<dbReference type="PANTHER" id="PTHR12128:SF66">
    <property type="entry name" value="4-HYDROXY-2-OXOGLUTARATE ALDOLASE, MITOCHONDRIAL"/>
    <property type="match status" value="1"/>
</dbReference>
<protein>
    <submittedName>
        <fullName evidence="6">Dihydrodipicolinate synthase family protein</fullName>
    </submittedName>
</protein>
<dbReference type="Proteomes" id="UP000515317">
    <property type="component" value="Chromosome"/>
</dbReference>
<dbReference type="InterPro" id="IPR002220">
    <property type="entry name" value="DapA-like"/>
</dbReference>
<evidence type="ECO:0000256" key="3">
    <source>
        <dbReference type="PIRNR" id="PIRNR001365"/>
    </source>
</evidence>
<dbReference type="GO" id="GO:0005829">
    <property type="term" value="C:cytosol"/>
    <property type="evidence" value="ECO:0007669"/>
    <property type="project" value="TreeGrafter"/>
</dbReference>